<gene>
    <name evidence="2" type="ORF">FDP25_02290</name>
</gene>
<proteinExistence type="predicted"/>
<keyword evidence="1" id="KW-0472">Membrane</keyword>
<accession>A0A844CU87</accession>
<keyword evidence="3" id="KW-1185">Reference proteome</keyword>
<keyword evidence="1" id="KW-1133">Transmembrane helix</keyword>
<protein>
    <submittedName>
        <fullName evidence="2">Uncharacterized protein</fullName>
    </submittedName>
</protein>
<feature type="transmembrane region" description="Helical" evidence="1">
    <location>
        <begin position="20"/>
        <end position="39"/>
    </location>
</feature>
<evidence type="ECO:0000313" key="3">
    <source>
        <dbReference type="Proteomes" id="UP000564704"/>
    </source>
</evidence>
<comment type="caution">
    <text evidence="2">The sequence shown here is derived from an EMBL/GenBank/DDBJ whole genome shotgun (WGS) entry which is preliminary data.</text>
</comment>
<keyword evidence="1" id="KW-0812">Transmembrane</keyword>
<reference evidence="2 3" key="1">
    <citation type="submission" date="2019-05" db="EMBL/GenBank/DDBJ databases">
        <title>Roseovarius bejariae sp. nov., a moderately halophylic bacterium isolated from a saline soil in Rambla Salada (Murcia).</title>
        <authorList>
            <person name="Castro D.J."/>
            <person name="Gomez-Altuve A."/>
            <person name="Reina J.C."/>
            <person name="Rodriguez M."/>
            <person name="Sampedro I."/>
            <person name="Llamas I."/>
            <person name="Martinez-Checa F."/>
        </authorList>
    </citation>
    <scope>NUCLEOTIDE SEQUENCE [LARGE SCALE GENOMIC DNA]</scope>
    <source>
        <strain evidence="2 3">A21</strain>
    </source>
</reference>
<evidence type="ECO:0000313" key="2">
    <source>
        <dbReference type="EMBL" id="MRU14250.1"/>
    </source>
</evidence>
<organism evidence="2 3">
    <name type="scientific">Roseovarius bejariae</name>
    <dbReference type="NCBI Taxonomy" id="2576383"/>
    <lineage>
        <taxon>Bacteria</taxon>
        <taxon>Pseudomonadati</taxon>
        <taxon>Pseudomonadota</taxon>
        <taxon>Alphaproteobacteria</taxon>
        <taxon>Rhodobacterales</taxon>
        <taxon>Roseobacteraceae</taxon>
        <taxon>Roseovarius</taxon>
    </lineage>
</organism>
<evidence type="ECO:0000256" key="1">
    <source>
        <dbReference type="SAM" id="Phobius"/>
    </source>
</evidence>
<dbReference type="EMBL" id="SZWE01000001">
    <property type="protein sequence ID" value="MRU14250.1"/>
    <property type="molecule type" value="Genomic_DNA"/>
</dbReference>
<dbReference type="AlphaFoldDB" id="A0A844CU87"/>
<name>A0A844CU87_9RHOB</name>
<dbReference type="Proteomes" id="UP000564704">
    <property type="component" value="Unassembled WGS sequence"/>
</dbReference>
<dbReference type="RefSeq" id="WP_154148551.1">
    <property type="nucleotide sequence ID" value="NZ_SZWE01000001.1"/>
</dbReference>
<feature type="transmembrane region" description="Helical" evidence="1">
    <location>
        <begin position="94"/>
        <end position="111"/>
    </location>
</feature>
<sequence>MTLPFVAASLNDFVGSEEYGALIGAIVLGLIIYAGYYGYGFWFKIRRIHSEFYPEDHSCENRHSGMLRLLPGPDKDDPINKAYSDAYYRLARKSGIRVFAALFVAGLISYFS</sequence>